<accession>A0AAU7C6J1</accession>
<gene>
    <name evidence="2" type="ORF">V5E97_20485</name>
</gene>
<dbReference type="RefSeq" id="WP_406693406.1">
    <property type="nucleotide sequence ID" value="NZ_CP155447.1"/>
</dbReference>
<proteinExistence type="predicted"/>
<reference evidence="2" key="1">
    <citation type="submission" date="2024-05" db="EMBL/GenBank/DDBJ databases">
        <title>Planctomycetes of the genus Singulisphaera possess chitinolytic capabilities.</title>
        <authorList>
            <person name="Ivanova A."/>
        </authorList>
    </citation>
    <scope>NUCLEOTIDE SEQUENCE</scope>
    <source>
        <strain evidence="2">Ch08T</strain>
    </source>
</reference>
<sequence length="179" mass="20581">MAKPSHNQKRKAKLKKRAERSRKHESLAYTGQKYKTDENAPIFLRTEIGIYESYVMCDFKLTDDDVEAAIEQLVIQMRDGSLPPESESDEMTITEGGEEDLIIANIRRNWRYLDEAGELPGRNDLIGILRTILSSIEIWRSQSLHPQGYLHFIEGFVKKLGVTVQRVIPAPRSLPRLEE</sequence>
<dbReference type="AlphaFoldDB" id="A0AAU7C6J1"/>
<feature type="region of interest" description="Disordered" evidence="1">
    <location>
        <begin position="1"/>
        <end position="25"/>
    </location>
</feature>
<feature type="compositionally biased region" description="Basic residues" evidence="1">
    <location>
        <begin position="1"/>
        <end position="23"/>
    </location>
</feature>
<evidence type="ECO:0000313" key="2">
    <source>
        <dbReference type="EMBL" id="XBH00735.1"/>
    </source>
</evidence>
<evidence type="ECO:0008006" key="3">
    <source>
        <dbReference type="Google" id="ProtNLM"/>
    </source>
</evidence>
<name>A0AAU7C6J1_9BACT</name>
<organism evidence="2">
    <name type="scientific">Singulisphaera sp. Ch08</name>
    <dbReference type="NCBI Taxonomy" id="3120278"/>
    <lineage>
        <taxon>Bacteria</taxon>
        <taxon>Pseudomonadati</taxon>
        <taxon>Planctomycetota</taxon>
        <taxon>Planctomycetia</taxon>
        <taxon>Isosphaerales</taxon>
        <taxon>Isosphaeraceae</taxon>
        <taxon>Singulisphaera</taxon>
    </lineage>
</organism>
<dbReference type="EMBL" id="CP155447">
    <property type="protein sequence ID" value="XBH00735.1"/>
    <property type="molecule type" value="Genomic_DNA"/>
</dbReference>
<evidence type="ECO:0000256" key="1">
    <source>
        <dbReference type="SAM" id="MobiDB-lite"/>
    </source>
</evidence>
<protein>
    <recommendedName>
        <fullName evidence="3">Tail assembly chaperone</fullName>
    </recommendedName>
</protein>